<keyword evidence="5" id="KW-0472">Membrane</keyword>
<comment type="caution">
    <text evidence="8">The sequence shown here is derived from an EMBL/GenBank/DDBJ whole genome shotgun (WGS) entry which is preliminary data.</text>
</comment>
<dbReference type="Proteomes" id="UP000627446">
    <property type="component" value="Unassembled WGS sequence"/>
</dbReference>
<keyword evidence="9" id="KW-1185">Reference proteome</keyword>
<evidence type="ECO:0000256" key="3">
    <source>
        <dbReference type="ARBA" id="ARBA00022692"/>
    </source>
</evidence>
<dbReference type="RefSeq" id="WP_186917046.1">
    <property type="nucleotide sequence ID" value="NZ_JACOFZ010000005.1"/>
</dbReference>
<dbReference type="AlphaFoldDB" id="A0A923HNR7"/>
<dbReference type="Gene3D" id="3.30.450.20">
    <property type="entry name" value="PAS domain"/>
    <property type="match status" value="1"/>
</dbReference>
<feature type="domain" description="Single Cache" evidence="7">
    <location>
        <begin position="28"/>
        <end position="110"/>
    </location>
</feature>
<keyword evidence="2" id="KW-1003">Cell membrane</keyword>
<dbReference type="EMBL" id="JACOFZ010000005">
    <property type="protein sequence ID" value="MBC3882432.1"/>
    <property type="molecule type" value="Genomic_DNA"/>
</dbReference>
<feature type="chain" id="PRO_5037333805" evidence="6">
    <location>
        <begin position="28"/>
        <end position="164"/>
    </location>
</feature>
<proteinExistence type="predicted"/>
<keyword evidence="4" id="KW-1133">Transmembrane helix</keyword>
<comment type="subcellular location">
    <subcellularLocation>
        <location evidence="1">Cell membrane</location>
        <topology evidence="1">Multi-pass membrane protein</topology>
    </subcellularLocation>
</comment>
<dbReference type="PROSITE" id="PS51257">
    <property type="entry name" value="PROKAR_LIPOPROTEIN"/>
    <property type="match status" value="1"/>
</dbReference>
<dbReference type="SMART" id="SM01049">
    <property type="entry name" value="Cache_2"/>
    <property type="match status" value="1"/>
</dbReference>
<evidence type="ECO:0000259" key="7">
    <source>
        <dbReference type="SMART" id="SM01049"/>
    </source>
</evidence>
<evidence type="ECO:0000256" key="5">
    <source>
        <dbReference type="ARBA" id="ARBA00023136"/>
    </source>
</evidence>
<evidence type="ECO:0000256" key="4">
    <source>
        <dbReference type="ARBA" id="ARBA00022989"/>
    </source>
</evidence>
<gene>
    <name evidence="8" type="ORF">H8K36_13650</name>
</gene>
<dbReference type="InterPro" id="IPR033480">
    <property type="entry name" value="sCache_2"/>
</dbReference>
<evidence type="ECO:0000256" key="6">
    <source>
        <dbReference type="SAM" id="SignalP"/>
    </source>
</evidence>
<name>A0A923HNR7_9BURK</name>
<evidence type="ECO:0000313" key="9">
    <source>
        <dbReference type="Proteomes" id="UP000627446"/>
    </source>
</evidence>
<protein>
    <submittedName>
        <fullName evidence="8">Cache domain-containing protein</fullName>
    </submittedName>
</protein>
<organism evidence="8 9">
    <name type="scientific">Undibacterium nitidum</name>
    <dbReference type="NCBI Taxonomy" id="2762298"/>
    <lineage>
        <taxon>Bacteria</taxon>
        <taxon>Pseudomonadati</taxon>
        <taxon>Pseudomonadota</taxon>
        <taxon>Betaproteobacteria</taxon>
        <taxon>Burkholderiales</taxon>
        <taxon>Oxalobacteraceae</taxon>
        <taxon>Undibacterium</taxon>
    </lineage>
</organism>
<evidence type="ECO:0000256" key="1">
    <source>
        <dbReference type="ARBA" id="ARBA00004651"/>
    </source>
</evidence>
<sequence>MNKALFSFTKYLLTCIASLLLISCAASEDVGANKAEAVAMVKKAVSFIQDNGPAKAYREFNSQEGQFTDRDLYIVVYEINGIVLAHGANPKMIGKDLINLTDVDGKAFVIERLALARNHQQFWHEYKFRNPESKKIEHKLMYCERLDQTIVCGGIYVEPGTTSD</sequence>
<evidence type="ECO:0000256" key="2">
    <source>
        <dbReference type="ARBA" id="ARBA00022475"/>
    </source>
</evidence>
<dbReference type="Pfam" id="PF17200">
    <property type="entry name" value="sCache_2"/>
    <property type="match status" value="1"/>
</dbReference>
<evidence type="ECO:0000313" key="8">
    <source>
        <dbReference type="EMBL" id="MBC3882432.1"/>
    </source>
</evidence>
<reference evidence="8" key="1">
    <citation type="submission" date="2020-08" db="EMBL/GenBank/DDBJ databases">
        <title>Novel species isolated from subtropical streams in China.</title>
        <authorList>
            <person name="Lu H."/>
        </authorList>
    </citation>
    <scope>NUCLEOTIDE SEQUENCE</scope>
    <source>
        <strain evidence="8">LX22W</strain>
    </source>
</reference>
<accession>A0A923HNR7</accession>
<dbReference type="GO" id="GO:0005886">
    <property type="term" value="C:plasma membrane"/>
    <property type="evidence" value="ECO:0007669"/>
    <property type="project" value="UniProtKB-SubCell"/>
</dbReference>
<keyword evidence="6" id="KW-0732">Signal</keyword>
<feature type="signal peptide" evidence="6">
    <location>
        <begin position="1"/>
        <end position="27"/>
    </location>
</feature>
<keyword evidence="3" id="KW-0812">Transmembrane</keyword>